<accession>A0A2J8Q4L5</accession>
<evidence type="ECO:0000313" key="5">
    <source>
        <dbReference type="Proteomes" id="UP000236370"/>
    </source>
</evidence>
<dbReference type="EMBL" id="NBAG03000083">
    <property type="protein sequence ID" value="PNI91211.1"/>
    <property type="molecule type" value="Genomic_DNA"/>
</dbReference>
<proteinExistence type="inferred from homology"/>
<dbReference type="PANTHER" id="PTHR15829:SF1">
    <property type="entry name" value="RHO FAMILY-INTERACTING CELL POLARIZATION REGULATOR 1"/>
    <property type="match status" value="1"/>
</dbReference>
<evidence type="ECO:0000313" key="4">
    <source>
        <dbReference type="EMBL" id="PNI91211.1"/>
    </source>
</evidence>
<feature type="domain" description="FAM65 N-terminal" evidence="3">
    <location>
        <begin position="11"/>
        <end position="115"/>
    </location>
</feature>
<evidence type="ECO:0000259" key="3">
    <source>
        <dbReference type="Pfam" id="PF15903"/>
    </source>
</evidence>
<dbReference type="Pfam" id="PF15903">
    <property type="entry name" value="PL48"/>
    <property type="match status" value="1"/>
</dbReference>
<name>A0A2J8Q4L5_PANTR</name>
<reference evidence="4 5" key="1">
    <citation type="submission" date="2017-12" db="EMBL/GenBank/DDBJ databases">
        <title>High-resolution comparative analysis of great ape genomes.</title>
        <authorList>
            <person name="Pollen A."/>
            <person name="Hastie A."/>
            <person name="Hormozdiari F."/>
            <person name="Dougherty M."/>
            <person name="Liu R."/>
            <person name="Chaisson M."/>
            <person name="Hoppe E."/>
            <person name="Hill C."/>
            <person name="Pang A."/>
            <person name="Hillier L."/>
            <person name="Baker C."/>
            <person name="Armstrong J."/>
            <person name="Shendure J."/>
            <person name="Paten B."/>
            <person name="Wilson R."/>
            <person name="Chao H."/>
            <person name="Schneider V."/>
            <person name="Ventura M."/>
            <person name="Kronenberg Z."/>
            <person name="Murali S."/>
            <person name="Gordon D."/>
            <person name="Cantsilieris S."/>
            <person name="Munson K."/>
            <person name="Nelson B."/>
            <person name="Raja A."/>
            <person name="Underwood J."/>
            <person name="Diekhans M."/>
            <person name="Fiddes I."/>
            <person name="Haussler D."/>
            <person name="Eichler E."/>
        </authorList>
    </citation>
    <scope>NUCLEOTIDE SEQUENCE [LARGE SCALE GENOMIC DNA]</scope>
    <source>
        <strain evidence="4">Yerkes chimp pedigree #C0471</strain>
    </source>
</reference>
<sequence length="201" mass="22433">RPQRRLLSARVNRSQSFAGVLGSHERGPRSFPVFSPPGPPRKPPALSRVSRMFSVAHPAAKVPQPERLDLVYTALKRGLTAYLEVHQQEQEKLQGQIRESKRNSRLGFLYDLDKSSPLNASCDDWSSMPARSMSCMRHTVSSGVSGMVPTTWSVPTPLGPREAERPGTAWQRPLGGIASTRRACVCWRASWRHSWASFISE</sequence>
<dbReference type="PANTHER" id="PTHR15829">
    <property type="entry name" value="PROTEIN KINASE PKN/PRK1, EFFECTOR"/>
    <property type="match status" value="1"/>
</dbReference>
<feature type="region of interest" description="Disordered" evidence="2">
    <location>
        <begin position="17"/>
        <end position="45"/>
    </location>
</feature>
<feature type="compositionally biased region" description="Pro residues" evidence="2">
    <location>
        <begin position="34"/>
        <end position="43"/>
    </location>
</feature>
<organism evidence="4 5">
    <name type="scientific">Pan troglodytes</name>
    <name type="common">Chimpanzee</name>
    <dbReference type="NCBI Taxonomy" id="9598"/>
    <lineage>
        <taxon>Eukaryota</taxon>
        <taxon>Metazoa</taxon>
        <taxon>Chordata</taxon>
        <taxon>Craniata</taxon>
        <taxon>Vertebrata</taxon>
        <taxon>Euteleostomi</taxon>
        <taxon>Mammalia</taxon>
        <taxon>Eutheria</taxon>
        <taxon>Euarchontoglires</taxon>
        <taxon>Primates</taxon>
        <taxon>Haplorrhini</taxon>
        <taxon>Catarrhini</taxon>
        <taxon>Hominidae</taxon>
        <taxon>Pan</taxon>
    </lineage>
</organism>
<dbReference type="InterPro" id="IPR026136">
    <property type="entry name" value="RIPOR3"/>
</dbReference>
<dbReference type="Proteomes" id="UP000236370">
    <property type="component" value="Unassembled WGS sequence"/>
</dbReference>
<feature type="non-terminal residue" evidence="4">
    <location>
        <position position="1"/>
    </location>
</feature>
<dbReference type="AlphaFoldDB" id="A0A2J8Q4L5"/>
<dbReference type="InterPro" id="IPR031780">
    <property type="entry name" value="FAM65_N"/>
</dbReference>
<evidence type="ECO:0000256" key="1">
    <source>
        <dbReference type="ARBA" id="ARBA00005744"/>
    </source>
</evidence>
<comment type="similarity">
    <text evidence="1">Belongs to the RIPOR family.</text>
</comment>
<gene>
    <name evidence="4" type="ORF">CK820_G0044678</name>
</gene>
<evidence type="ECO:0000256" key="2">
    <source>
        <dbReference type="SAM" id="MobiDB-lite"/>
    </source>
</evidence>
<comment type="caution">
    <text evidence="4">The sequence shown here is derived from an EMBL/GenBank/DDBJ whole genome shotgun (WGS) entry which is preliminary data.</text>
</comment>
<protein>
    <submittedName>
        <fullName evidence="4">RIPOR1 isoform 16</fullName>
    </submittedName>
</protein>